<evidence type="ECO:0000256" key="8">
    <source>
        <dbReference type="ARBA" id="ARBA00022847"/>
    </source>
</evidence>
<keyword evidence="6" id="KW-1003">Cell membrane</keyword>
<dbReference type="GO" id="GO:0030672">
    <property type="term" value="C:synaptic vesicle membrane"/>
    <property type="evidence" value="ECO:0007669"/>
    <property type="project" value="UniProtKB-SubCell"/>
</dbReference>
<comment type="catalytic activity">
    <reaction evidence="19">
        <text>L-glutamate(out) = L-glutamate(in)</text>
        <dbReference type="Rhea" id="RHEA:66336"/>
        <dbReference type="ChEBI" id="CHEBI:29985"/>
    </reaction>
    <physiologicalReaction direction="left-to-right" evidence="19">
        <dbReference type="Rhea" id="RHEA:66337"/>
    </physiologicalReaction>
</comment>
<feature type="transmembrane region" description="Helical" evidence="27">
    <location>
        <begin position="497"/>
        <end position="519"/>
    </location>
</feature>
<reference evidence="29" key="1">
    <citation type="submission" date="2020-07" db="EMBL/GenBank/DDBJ databases">
        <title>Multicomponent nature underlies the extraordinary mechanical properties of spider dragline silk.</title>
        <authorList>
            <person name="Kono N."/>
            <person name="Nakamura H."/>
            <person name="Mori M."/>
            <person name="Yoshida Y."/>
            <person name="Ohtoshi R."/>
            <person name="Malay A.D."/>
            <person name="Moran D.A.P."/>
            <person name="Tomita M."/>
            <person name="Numata K."/>
            <person name="Arakawa K."/>
        </authorList>
    </citation>
    <scope>NUCLEOTIDE SEQUENCE</scope>
</reference>
<evidence type="ECO:0000256" key="3">
    <source>
        <dbReference type="ARBA" id="ARBA00004638"/>
    </source>
</evidence>
<dbReference type="GO" id="GO:0006820">
    <property type="term" value="P:monoatomic anion transport"/>
    <property type="evidence" value="ECO:0007669"/>
    <property type="project" value="TreeGrafter"/>
</dbReference>
<dbReference type="GO" id="GO:0015293">
    <property type="term" value="F:symporter activity"/>
    <property type="evidence" value="ECO:0007669"/>
    <property type="project" value="UniProtKB-KW"/>
</dbReference>
<feature type="transmembrane region" description="Helical" evidence="27">
    <location>
        <begin position="268"/>
        <end position="288"/>
    </location>
</feature>
<evidence type="ECO:0000256" key="13">
    <source>
        <dbReference type="ARBA" id="ARBA00023228"/>
    </source>
</evidence>
<evidence type="ECO:0000256" key="14">
    <source>
        <dbReference type="ARBA" id="ARBA00023329"/>
    </source>
</evidence>
<keyword evidence="10" id="KW-0770">Synapse</keyword>
<dbReference type="SUPFAM" id="SSF103473">
    <property type="entry name" value="MFS general substrate transporter"/>
    <property type="match status" value="1"/>
</dbReference>
<keyword evidence="30" id="KW-1185">Reference proteome</keyword>
<feature type="transmembrane region" description="Helical" evidence="27">
    <location>
        <begin position="198"/>
        <end position="222"/>
    </location>
</feature>
<evidence type="ECO:0000256" key="18">
    <source>
        <dbReference type="ARBA" id="ARBA00051403"/>
    </source>
</evidence>
<evidence type="ECO:0000256" key="26">
    <source>
        <dbReference type="SAM" id="MobiDB-lite"/>
    </source>
</evidence>
<feature type="transmembrane region" description="Helical" evidence="27">
    <location>
        <begin position="459"/>
        <end position="477"/>
    </location>
</feature>
<evidence type="ECO:0000256" key="22">
    <source>
        <dbReference type="ARBA" id="ARBA00069713"/>
    </source>
</evidence>
<dbReference type="InterPro" id="IPR050382">
    <property type="entry name" value="MFS_Na/Anion_cotransporter"/>
</dbReference>
<keyword evidence="8" id="KW-0769">Symport</keyword>
<dbReference type="Proteomes" id="UP000887116">
    <property type="component" value="Unassembled WGS sequence"/>
</dbReference>
<dbReference type="GO" id="GO:0005765">
    <property type="term" value="C:lysosomal membrane"/>
    <property type="evidence" value="ECO:0007669"/>
    <property type="project" value="UniProtKB-SubCell"/>
</dbReference>
<gene>
    <name evidence="29" type="primary">SLC17A5</name>
    <name evidence="29" type="ORF">TNCT_341511</name>
</gene>
<evidence type="ECO:0000256" key="5">
    <source>
        <dbReference type="ARBA" id="ARBA00022448"/>
    </source>
</evidence>
<comment type="catalytic activity">
    <reaction evidence="18">
        <text>N-acetyl-L-aspartyl-L-glutamate(out) = N-acetyl-L-aspartyl-L-glutamate(in)</text>
        <dbReference type="Rhea" id="RHEA:72599"/>
        <dbReference type="ChEBI" id="CHEBI:76931"/>
    </reaction>
    <physiologicalReaction direction="left-to-right" evidence="18">
        <dbReference type="Rhea" id="RHEA:72600"/>
    </physiologicalReaction>
</comment>
<keyword evidence="7 27" id="KW-0812">Transmembrane</keyword>
<evidence type="ECO:0000259" key="28">
    <source>
        <dbReference type="PROSITE" id="PS50850"/>
    </source>
</evidence>
<evidence type="ECO:0000256" key="2">
    <source>
        <dbReference type="ARBA" id="ARBA00004554"/>
    </source>
</evidence>
<evidence type="ECO:0000313" key="29">
    <source>
        <dbReference type="EMBL" id="GFQ70500.1"/>
    </source>
</evidence>
<keyword evidence="5" id="KW-0813">Transport</keyword>
<evidence type="ECO:0000256" key="12">
    <source>
        <dbReference type="ARBA" id="ARBA00023180"/>
    </source>
</evidence>
<keyword evidence="13" id="KW-0458">Lysosome</keyword>
<comment type="caution">
    <text evidence="29">The sequence shown here is derived from an EMBL/GenBank/DDBJ whole genome shotgun (WGS) entry which is preliminary data.</text>
</comment>
<protein>
    <recommendedName>
        <fullName evidence="22">Sialin</fullName>
    </recommendedName>
    <alternativeName>
        <fullName evidence="25">H(+)/nitrate cotransporter</fullName>
    </alternativeName>
    <alternativeName>
        <fullName evidence="23">H(+)/sialic acid cotransporter</fullName>
    </alternativeName>
    <alternativeName>
        <fullName evidence="24">Vesicular excitatory amino acid transporter</fullName>
    </alternativeName>
</protein>
<comment type="catalytic activity">
    <reaction evidence="17">
        <text>N-acetylneuraminate(in) + H(+)(in) = N-acetylneuraminate(out) + H(+)(out)</text>
        <dbReference type="Rhea" id="RHEA:28987"/>
        <dbReference type="ChEBI" id="CHEBI:15378"/>
        <dbReference type="ChEBI" id="CHEBI:35418"/>
    </reaction>
    <physiologicalReaction direction="right-to-left" evidence="17">
        <dbReference type="Rhea" id="RHEA:28989"/>
    </physiologicalReaction>
</comment>
<dbReference type="AlphaFoldDB" id="A0A8X6I441"/>
<evidence type="ECO:0000256" key="10">
    <source>
        <dbReference type="ARBA" id="ARBA00023018"/>
    </source>
</evidence>
<organism evidence="29 30">
    <name type="scientific">Trichonephila clavata</name>
    <name type="common">Joro spider</name>
    <name type="synonym">Nephila clavata</name>
    <dbReference type="NCBI Taxonomy" id="2740835"/>
    <lineage>
        <taxon>Eukaryota</taxon>
        <taxon>Metazoa</taxon>
        <taxon>Ecdysozoa</taxon>
        <taxon>Arthropoda</taxon>
        <taxon>Chelicerata</taxon>
        <taxon>Arachnida</taxon>
        <taxon>Araneae</taxon>
        <taxon>Araneomorphae</taxon>
        <taxon>Entelegynae</taxon>
        <taxon>Araneoidea</taxon>
        <taxon>Nephilidae</taxon>
        <taxon>Trichonephila</taxon>
    </lineage>
</organism>
<dbReference type="InterPro" id="IPR020846">
    <property type="entry name" value="MFS_dom"/>
</dbReference>
<feature type="transmembrane region" description="Helical" evidence="27">
    <location>
        <begin position="367"/>
        <end position="387"/>
    </location>
</feature>
<dbReference type="CDD" id="cd17318">
    <property type="entry name" value="MFS_SLC17"/>
    <property type="match status" value="1"/>
</dbReference>
<comment type="catalytic activity">
    <reaction evidence="15">
        <text>2 nitrate(out) + H(+)(out) = 2 nitrate(in) + H(+)(in)</text>
        <dbReference type="Rhea" id="RHEA:71539"/>
        <dbReference type="ChEBI" id="CHEBI:15378"/>
        <dbReference type="ChEBI" id="CHEBI:17632"/>
    </reaction>
    <physiologicalReaction direction="left-to-right" evidence="15">
        <dbReference type="Rhea" id="RHEA:71540"/>
    </physiologicalReaction>
</comment>
<proteinExistence type="predicted"/>
<evidence type="ECO:0000313" key="30">
    <source>
        <dbReference type="Proteomes" id="UP000887116"/>
    </source>
</evidence>
<evidence type="ECO:0000256" key="4">
    <source>
        <dbReference type="ARBA" id="ARBA00004656"/>
    </source>
</evidence>
<dbReference type="Gene3D" id="1.20.1250.20">
    <property type="entry name" value="MFS general substrate transporter like domains"/>
    <property type="match status" value="2"/>
</dbReference>
<dbReference type="EMBL" id="BMAO01010963">
    <property type="protein sequence ID" value="GFQ70500.1"/>
    <property type="molecule type" value="Genomic_DNA"/>
</dbReference>
<feature type="transmembrane region" description="Helical" evidence="27">
    <location>
        <begin position="234"/>
        <end position="256"/>
    </location>
</feature>
<comment type="function">
    <text evidence="21">Receptor for CM101, a polysaccharide produced by group B Streptococcus with antipathoangiogenic properties.</text>
</comment>
<dbReference type="FunFam" id="1.20.1250.20:FF:000067">
    <property type="entry name" value="sialin isoform X2"/>
    <property type="match status" value="1"/>
</dbReference>
<evidence type="ECO:0000256" key="27">
    <source>
        <dbReference type="SAM" id="Phobius"/>
    </source>
</evidence>
<dbReference type="PANTHER" id="PTHR11662:SF399">
    <property type="entry name" value="FI19708P1-RELATED"/>
    <property type="match status" value="1"/>
</dbReference>
<dbReference type="GO" id="GO:0046942">
    <property type="term" value="P:carboxylic acid transport"/>
    <property type="evidence" value="ECO:0007669"/>
    <property type="project" value="UniProtKB-ARBA"/>
</dbReference>
<dbReference type="OrthoDB" id="2985014at2759"/>
<evidence type="ECO:0000256" key="9">
    <source>
        <dbReference type="ARBA" id="ARBA00022989"/>
    </source>
</evidence>
<evidence type="ECO:0000256" key="19">
    <source>
        <dbReference type="ARBA" id="ARBA00051447"/>
    </source>
</evidence>
<feature type="transmembrane region" description="Helical" evidence="27">
    <location>
        <begin position="327"/>
        <end position="347"/>
    </location>
</feature>
<evidence type="ECO:0000256" key="23">
    <source>
        <dbReference type="ARBA" id="ARBA00080244"/>
    </source>
</evidence>
<dbReference type="GO" id="GO:0016323">
    <property type="term" value="C:basolateral plasma membrane"/>
    <property type="evidence" value="ECO:0007669"/>
    <property type="project" value="UniProtKB-SubCell"/>
</dbReference>
<evidence type="ECO:0000256" key="25">
    <source>
        <dbReference type="ARBA" id="ARBA00081925"/>
    </source>
</evidence>
<feature type="compositionally biased region" description="Basic and acidic residues" evidence="26">
    <location>
        <begin position="536"/>
        <end position="547"/>
    </location>
</feature>
<evidence type="ECO:0000256" key="24">
    <source>
        <dbReference type="ARBA" id="ARBA00081195"/>
    </source>
</evidence>
<evidence type="ECO:0000256" key="20">
    <source>
        <dbReference type="ARBA" id="ARBA00051612"/>
    </source>
</evidence>
<name>A0A8X6I441_TRICU</name>
<keyword evidence="14" id="KW-0968">Cytoplasmic vesicle</keyword>
<feature type="transmembrane region" description="Helical" evidence="27">
    <location>
        <begin position="408"/>
        <end position="439"/>
    </location>
</feature>
<keyword evidence="12" id="KW-0325">Glycoprotein</keyword>
<evidence type="ECO:0000256" key="11">
    <source>
        <dbReference type="ARBA" id="ARBA00023136"/>
    </source>
</evidence>
<comment type="catalytic activity">
    <reaction evidence="16">
        <text>L-aspartate(out) = L-aspartate(in)</text>
        <dbReference type="Rhea" id="RHEA:66332"/>
        <dbReference type="ChEBI" id="CHEBI:29991"/>
    </reaction>
    <physiologicalReaction direction="left-to-right" evidence="16">
        <dbReference type="Rhea" id="RHEA:66333"/>
    </physiologicalReaction>
</comment>
<evidence type="ECO:0000256" key="7">
    <source>
        <dbReference type="ARBA" id="ARBA00022692"/>
    </source>
</evidence>
<evidence type="ECO:0000256" key="6">
    <source>
        <dbReference type="ARBA" id="ARBA00022475"/>
    </source>
</evidence>
<feature type="domain" description="Major facilitator superfamily (MFS) profile" evidence="28">
    <location>
        <begin position="76"/>
        <end position="520"/>
    </location>
</feature>
<dbReference type="InterPro" id="IPR011701">
    <property type="entry name" value="MFS"/>
</dbReference>
<evidence type="ECO:0000256" key="1">
    <source>
        <dbReference type="ARBA" id="ARBA00004432"/>
    </source>
</evidence>
<accession>A0A8X6I441</accession>
<evidence type="ECO:0000256" key="17">
    <source>
        <dbReference type="ARBA" id="ARBA00050625"/>
    </source>
</evidence>
<dbReference type="PANTHER" id="PTHR11662">
    <property type="entry name" value="SOLUTE CARRIER FAMILY 17"/>
    <property type="match status" value="1"/>
</dbReference>
<comment type="subcellular location">
    <subcellularLocation>
        <location evidence="2">Basolateral cell membrane</location>
        <topology evidence="2">Multi-pass membrane protein</topology>
    </subcellularLocation>
    <subcellularLocation>
        <location evidence="3">Cytoplasmic vesicle</location>
        <location evidence="3">Secretory vesicle membrane</location>
        <topology evidence="3">Multi-pass membrane protein</topology>
    </subcellularLocation>
    <subcellularLocation>
        <location evidence="1">Cytoplasmic vesicle</location>
        <location evidence="1">Secretory vesicle</location>
        <location evidence="1">Synaptic vesicle membrane</location>
    </subcellularLocation>
    <subcellularLocation>
        <location evidence="4">Lysosome membrane</location>
    </subcellularLocation>
</comment>
<dbReference type="InterPro" id="IPR036259">
    <property type="entry name" value="MFS_trans_sf"/>
</dbReference>
<dbReference type="FunFam" id="1.20.1250.20:FF:000003">
    <property type="entry name" value="Solute carrier family 17 member 3"/>
    <property type="match status" value="1"/>
</dbReference>
<dbReference type="Pfam" id="PF07690">
    <property type="entry name" value="MFS_1"/>
    <property type="match status" value="1"/>
</dbReference>
<comment type="catalytic activity">
    <reaction evidence="20">
        <text>D-glucuronate(out) + H(+)(out) = D-glucuronate(in) + H(+)(in)</text>
        <dbReference type="Rhea" id="RHEA:72591"/>
        <dbReference type="ChEBI" id="CHEBI:15378"/>
        <dbReference type="ChEBI" id="CHEBI:58720"/>
    </reaction>
    <physiologicalReaction direction="left-to-right" evidence="20">
        <dbReference type="Rhea" id="RHEA:72592"/>
    </physiologicalReaction>
</comment>
<feature type="transmembrane region" description="Helical" evidence="27">
    <location>
        <begin position="76"/>
        <end position="94"/>
    </location>
</feature>
<sequence>MEIHPDFDAGEVARSVALAVTNLHNRTLSSDSGTDDTPLIRNRTEMSINADPDMGDKTKLMHSKKGLKGYLERIPARYVLTVLGFLGFCNVYALRVNLSVAMVAMINNTANNNKNISHECHELTYTNSTEVPKEGQFHWSPDTQSNILGSFFYGYFITQIPGGRMAEVFGGKWLFGLGVLCTSILTLLTPVAAEWGVWALIILRICEGLGEGVTFPAMHAMLGSWLPKYERSMLSTIIYSGAQIGTVISMPISGLLCDSDFLGGWPSVFYVFGALGCLWFVFWAYIVYETPEKHPRISQAELLLIQTGKAEKVQVPPIPWRAVLTSVPVYTLMITHFGQNWGFYTFLTELPTYLSSILNFDIKSDGFLSALPYLLQAIVSWVISYVADGFRQRKKFSISTIRKVSNSIGFFGPAICLVGVILVGCDYIWSVVFLTLAMGFNGCTYSGYMVTHVDMSPEFAGTLMGMTNAFATLAGFLAPKAVGKLTENNETLAQWRIVFIIAIVVYVVTGFLFIFFGSAKLQPWGTNKSESVIGDKTSEKNSDLDEK</sequence>
<evidence type="ECO:0000256" key="21">
    <source>
        <dbReference type="ARBA" id="ARBA00056891"/>
    </source>
</evidence>
<keyword evidence="11 27" id="KW-0472">Membrane</keyword>
<evidence type="ECO:0000256" key="16">
    <source>
        <dbReference type="ARBA" id="ARBA00050554"/>
    </source>
</evidence>
<feature type="transmembrane region" description="Helical" evidence="27">
    <location>
        <begin position="173"/>
        <end position="192"/>
    </location>
</feature>
<keyword evidence="9 27" id="KW-1133">Transmembrane helix</keyword>
<feature type="region of interest" description="Disordered" evidence="26">
    <location>
        <begin position="526"/>
        <end position="547"/>
    </location>
</feature>
<dbReference type="PROSITE" id="PS50850">
    <property type="entry name" value="MFS"/>
    <property type="match status" value="1"/>
</dbReference>
<evidence type="ECO:0000256" key="15">
    <source>
        <dbReference type="ARBA" id="ARBA00050101"/>
    </source>
</evidence>